<feature type="compositionally biased region" description="Low complexity" evidence="1">
    <location>
        <begin position="62"/>
        <end position="98"/>
    </location>
</feature>
<dbReference type="OrthoDB" id="5425130at2759"/>
<organism evidence="2 3">
    <name type="scientific">Ophiocordyceps australis</name>
    <dbReference type="NCBI Taxonomy" id="1399860"/>
    <lineage>
        <taxon>Eukaryota</taxon>
        <taxon>Fungi</taxon>
        <taxon>Dikarya</taxon>
        <taxon>Ascomycota</taxon>
        <taxon>Pezizomycotina</taxon>
        <taxon>Sordariomycetes</taxon>
        <taxon>Hypocreomycetidae</taxon>
        <taxon>Hypocreales</taxon>
        <taxon>Ophiocordycipitaceae</taxon>
        <taxon>Ophiocordyceps</taxon>
    </lineage>
</organism>
<feature type="compositionally biased region" description="Low complexity" evidence="1">
    <location>
        <begin position="160"/>
        <end position="170"/>
    </location>
</feature>
<accession>A0A2C5ZCX2</accession>
<protein>
    <submittedName>
        <fullName evidence="2">Uncharacterized protein</fullName>
    </submittedName>
</protein>
<evidence type="ECO:0000256" key="1">
    <source>
        <dbReference type="SAM" id="MobiDB-lite"/>
    </source>
</evidence>
<reference evidence="2 3" key="1">
    <citation type="submission" date="2017-06" db="EMBL/GenBank/DDBJ databases">
        <title>Ant-infecting Ophiocordyceps genomes reveal a high diversity of potential behavioral manipulation genes and a possible major role for enterotoxins.</title>
        <authorList>
            <person name="De Bekker C."/>
            <person name="Evans H.C."/>
            <person name="Brachmann A."/>
            <person name="Hughes D.P."/>
        </authorList>
    </citation>
    <scope>NUCLEOTIDE SEQUENCE [LARGE SCALE GENOMIC DNA]</scope>
    <source>
        <strain evidence="2 3">1348a</strain>
    </source>
</reference>
<feature type="compositionally biased region" description="Polar residues" evidence="1">
    <location>
        <begin position="127"/>
        <end position="139"/>
    </location>
</feature>
<evidence type="ECO:0000313" key="2">
    <source>
        <dbReference type="EMBL" id="PHH79735.1"/>
    </source>
</evidence>
<gene>
    <name evidence="2" type="ORF">CDD82_2192</name>
</gene>
<dbReference type="AlphaFoldDB" id="A0A2C5ZCX2"/>
<sequence length="337" mass="36309">MGNGASKLNHHVKEALHRPRRSAGGAAKKGSAPRVAAQRPPTPEYHKEEDAKSAPTIDTLVSPVSPAPSAGSPKAPAAEPAAPSQSASSTPKAPQAASITKPTLPPTPQGLHATSSLQDLINDVRSAANSQPASRQQSPALDGAESARTHRGPDGGQTPASRRASSAARSEMTAGPMDRPRRHPADDPRLVYSETQGYLYRGRDGTLYPEMVVTREPDPRALYFPRQTDRLAPPGTIFPAAALKESHFNCYLNHRNMNRRPNRNYPLTCQTCRKADSEDRWLCGFCQLRICEMCMRTLDGHQRVLRRLMDELAANTPLSLSSASRPPSSRAPAAGAN</sequence>
<feature type="region of interest" description="Disordered" evidence="1">
    <location>
        <begin position="318"/>
        <end position="337"/>
    </location>
</feature>
<name>A0A2C5ZCX2_9HYPO</name>
<feature type="compositionally biased region" description="Low complexity" evidence="1">
    <location>
        <begin position="22"/>
        <end position="34"/>
    </location>
</feature>
<proteinExistence type="predicted"/>
<feature type="region of interest" description="Disordered" evidence="1">
    <location>
        <begin position="1"/>
        <end position="189"/>
    </location>
</feature>
<dbReference type="EMBL" id="NJEU01000176">
    <property type="protein sequence ID" value="PHH79735.1"/>
    <property type="molecule type" value="Genomic_DNA"/>
</dbReference>
<keyword evidence="3" id="KW-1185">Reference proteome</keyword>
<dbReference type="Proteomes" id="UP000224854">
    <property type="component" value="Unassembled WGS sequence"/>
</dbReference>
<comment type="caution">
    <text evidence="2">The sequence shown here is derived from an EMBL/GenBank/DDBJ whole genome shotgun (WGS) entry which is preliminary data.</text>
</comment>
<evidence type="ECO:0000313" key="3">
    <source>
        <dbReference type="Proteomes" id="UP000224854"/>
    </source>
</evidence>